<accession>A0ABY5ZMI6</accession>
<dbReference type="SMART" id="SM00260">
    <property type="entry name" value="CheW"/>
    <property type="match status" value="1"/>
</dbReference>
<evidence type="ECO:0000259" key="1">
    <source>
        <dbReference type="PROSITE" id="PS50851"/>
    </source>
</evidence>
<dbReference type="EMBL" id="CP092109">
    <property type="protein sequence ID" value="UWZ80341.1"/>
    <property type="molecule type" value="Genomic_DNA"/>
</dbReference>
<dbReference type="Gene3D" id="2.30.30.40">
    <property type="entry name" value="SH3 Domains"/>
    <property type="match status" value="1"/>
</dbReference>
<dbReference type="RefSeq" id="WP_260748698.1">
    <property type="nucleotide sequence ID" value="NZ_CP092109.1"/>
</dbReference>
<name>A0ABY5ZMI6_9BACT</name>
<gene>
    <name evidence="2" type="ORF">L9S41_02800</name>
</gene>
<dbReference type="Gene3D" id="2.40.50.180">
    <property type="entry name" value="CheA-289, Domain 4"/>
    <property type="match status" value="1"/>
</dbReference>
<dbReference type="PROSITE" id="PS50851">
    <property type="entry name" value="CHEW"/>
    <property type="match status" value="1"/>
</dbReference>
<evidence type="ECO:0000313" key="2">
    <source>
        <dbReference type="EMBL" id="UWZ80341.1"/>
    </source>
</evidence>
<dbReference type="InterPro" id="IPR039315">
    <property type="entry name" value="CheW"/>
</dbReference>
<sequence length="181" mass="19271">MAETRQDMQDIRAALTVVREDYWRGLEQDEAAESRARHDVLVVRLGPDWFGLPCGGVREVLRVPPLVRVPGAAAHIAGIISVRGEILPVTDLRPVFKLAAAAPARSARLVVMAAGDLKSALLVDEVRELRAVEEAAIEAPGEAEGLRSPLVSGRVACAEGLLTLLDTAQVLALAEQSGQEG</sequence>
<evidence type="ECO:0000313" key="3">
    <source>
        <dbReference type="Proteomes" id="UP001060414"/>
    </source>
</evidence>
<reference evidence="2" key="1">
    <citation type="journal article" date="2022" name="Environ. Microbiol.">
        <title>Geoalkalibacter halelectricus SAP #1 sp. nov. possessing extracellular electron transfer and mineral#reducing capabilities from a haloalkaline environment.</title>
        <authorList>
            <person name="Yadav S."/>
            <person name="Singh R."/>
            <person name="Sundharam S.S."/>
            <person name="Chaudhary S."/>
            <person name="Krishnamurthi S."/>
            <person name="Patil S.A."/>
        </authorList>
    </citation>
    <scope>NUCLEOTIDE SEQUENCE</scope>
    <source>
        <strain evidence="2">SAP-1</strain>
    </source>
</reference>
<dbReference type="Pfam" id="PF01584">
    <property type="entry name" value="CheW"/>
    <property type="match status" value="1"/>
</dbReference>
<dbReference type="Proteomes" id="UP001060414">
    <property type="component" value="Chromosome"/>
</dbReference>
<proteinExistence type="predicted"/>
<organism evidence="2 3">
    <name type="scientific">Geoalkalibacter halelectricus</name>
    <dbReference type="NCBI Taxonomy" id="2847045"/>
    <lineage>
        <taxon>Bacteria</taxon>
        <taxon>Pseudomonadati</taxon>
        <taxon>Thermodesulfobacteriota</taxon>
        <taxon>Desulfuromonadia</taxon>
        <taxon>Desulfuromonadales</taxon>
        <taxon>Geoalkalibacteraceae</taxon>
        <taxon>Geoalkalibacter</taxon>
    </lineage>
</organism>
<dbReference type="PANTHER" id="PTHR22617">
    <property type="entry name" value="CHEMOTAXIS SENSOR HISTIDINE KINASE-RELATED"/>
    <property type="match status" value="1"/>
</dbReference>
<dbReference type="SUPFAM" id="SSF50341">
    <property type="entry name" value="CheW-like"/>
    <property type="match status" value="1"/>
</dbReference>
<dbReference type="InterPro" id="IPR002545">
    <property type="entry name" value="CheW-lke_dom"/>
</dbReference>
<protein>
    <submittedName>
        <fullName evidence="2">Chemotaxis protein CheW</fullName>
    </submittedName>
</protein>
<keyword evidence="3" id="KW-1185">Reference proteome</keyword>
<dbReference type="PANTHER" id="PTHR22617:SF23">
    <property type="entry name" value="CHEMOTAXIS PROTEIN CHEW"/>
    <property type="match status" value="1"/>
</dbReference>
<feature type="domain" description="CheW-like" evidence="1">
    <location>
        <begin position="37"/>
        <end position="176"/>
    </location>
</feature>
<dbReference type="InterPro" id="IPR036061">
    <property type="entry name" value="CheW-like_dom_sf"/>
</dbReference>